<evidence type="ECO:0000313" key="1">
    <source>
        <dbReference type="EMBL" id="HDY59738.1"/>
    </source>
</evidence>
<accession>A0A7V0Z703</accession>
<organism evidence="1">
    <name type="scientific">candidate division WOR-3 bacterium</name>
    <dbReference type="NCBI Taxonomy" id="2052148"/>
    <lineage>
        <taxon>Bacteria</taxon>
        <taxon>Bacteria division WOR-3</taxon>
    </lineage>
</organism>
<sequence>MEKFRLVILMEILGPSVLFLINCGGPITKPPDGEMSITTKVGKLTAQYRIYADKDWLDDLNEPSDDIVVKIDTSYLPDNMKIIWIVRDPDDPANHFVLDENDNPDDNFGQTEEGYNCEFGWCNDHGSIYQDSMYITNINWWNESSVRIIAPPNLTIPGEEEYIGGDNYVVVAKIGNLSGDSIVSDIITLRKRLMLEYDYGKDCRTGDETVFDRLQRAFSGNDIYGNWDPNYCPWIDVKYEHLLIADDTVPRIVPSYPPSIYFSCERFAEAYKDDDFGHPVHLLSVWDFAVPLDSTEHGASNNYWQYPEGRKWSFLWMKNITNHPPQELTVDEWRGAVTVHELGHQIGRLVHDPLTHTGDCIMLEGCGTNASNPRYCPYCVNMLRYHNIYFYSNNNKTTRRKQ</sequence>
<gene>
    <name evidence="1" type="ORF">ENP86_09345</name>
</gene>
<name>A0A7V0Z703_UNCW3</name>
<dbReference type="AlphaFoldDB" id="A0A7V0Z703"/>
<dbReference type="EMBL" id="DSKY01000021">
    <property type="protein sequence ID" value="HDY59738.1"/>
    <property type="molecule type" value="Genomic_DNA"/>
</dbReference>
<protein>
    <submittedName>
        <fullName evidence="1">Uncharacterized protein</fullName>
    </submittedName>
</protein>
<comment type="caution">
    <text evidence="1">The sequence shown here is derived from an EMBL/GenBank/DDBJ whole genome shotgun (WGS) entry which is preliminary data.</text>
</comment>
<reference evidence="1" key="1">
    <citation type="journal article" date="2020" name="mSystems">
        <title>Genome- and Community-Level Interaction Insights into Carbon Utilization and Element Cycling Functions of Hydrothermarchaeota in Hydrothermal Sediment.</title>
        <authorList>
            <person name="Zhou Z."/>
            <person name="Liu Y."/>
            <person name="Xu W."/>
            <person name="Pan J."/>
            <person name="Luo Z.H."/>
            <person name="Li M."/>
        </authorList>
    </citation>
    <scope>NUCLEOTIDE SEQUENCE [LARGE SCALE GENOMIC DNA]</scope>
    <source>
        <strain evidence="1">SpSt-258</strain>
    </source>
</reference>
<proteinExistence type="predicted"/>